<reference evidence="1" key="1">
    <citation type="submission" date="2024-06" db="EMBL/GenBank/DDBJ databases">
        <title>Sequencing and assembly of the genome of Dyadobacter sp. strain 676, a symbiont of Cyamopsis tetragonoloba.</title>
        <authorList>
            <person name="Guro P."/>
            <person name="Sazanova A."/>
            <person name="Kuznetsova I."/>
            <person name="Belimov A."/>
            <person name="Safronova V."/>
        </authorList>
    </citation>
    <scope>NUCLEOTIDE SEQUENCE</scope>
    <source>
        <strain evidence="1">676</strain>
    </source>
</reference>
<dbReference type="AlphaFoldDB" id="A0AAU8FKT0"/>
<evidence type="ECO:0008006" key="2">
    <source>
        <dbReference type="Google" id="ProtNLM"/>
    </source>
</evidence>
<evidence type="ECO:0000313" key="1">
    <source>
        <dbReference type="EMBL" id="XCH24574.1"/>
    </source>
</evidence>
<organism evidence="1">
    <name type="scientific">Dyadobacter sp. 676</name>
    <dbReference type="NCBI Taxonomy" id="3088362"/>
    <lineage>
        <taxon>Bacteria</taxon>
        <taxon>Pseudomonadati</taxon>
        <taxon>Bacteroidota</taxon>
        <taxon>Cytophagia</taxon>
        <taxon>Cytophagales</taxon>
        <taxon>Spirosomataceae</taxon>
        <taxon>Dyadobacter</taxon>
    </lineage>
</organism>
<name>A0AAU8FKT0_9BACT</name>
<protein>
    <recommendedName>
        <fullName evidence="2">Gliding motility-associated C-terminal domain-containing protein</fullName>
    </recommendedName>
</protein>
<proteinExistence type="predicted"/>
<sequence length="308" mass="33235">MKIPASRNGNIYLSAMKVVSKNPFLTSETYEFGVDSPLTDFAVTPAGTKEQPVMLADNGEWSVNFTAKGGGASSLVYSDGTTDHTLVFEEPHQAVIPINGLPGTTTVYTLESMINSCGTQPANLSTYITVLPYKINVMSFDFTTNRFCAGNQIRVPFSISNGSAGNATFSMELSRADELNFRTIANGGRSNVISGTLPADLNDGNYKIRIVSSDGVISNTADFFVGVLPGASISSDLPQPITIPESGYVELDVSFTGTYTRSLPATRYVETVIFDYSRTPGKAEHGNPADCRLLRDQLNKVPVEWHLD</sequence>
<accession>A0AAU8FKT0</accession>
<gene>
    <name evidence="1" type="ORF">ABV298_30480</name>
</gene>
<dbReference type="EMBL" id="CP159289">
    <property type="protein sequence ID" value="XCH24574.1"/>
    <property type="molecule type" value="Genomic_DNA"/>
</dbReference>
<dbReference type="RefSeq" id="WP_353719889.1">
    <property type="nucleotide sequence ID" value="NZ_CP159289.1"/>
</dbReference>